<accession>A0A7M3DJT6</accession>
<dbReference type="AlphaFoldDB" id="A0A7M3DJT6"/>
<geneLocation type="plasmid" evidence="2">
    <name>pSM135B_Rh08</name>
</geneLocation>
<protein>
    <recommendedName>
        <fullName evidence="1">5-hmdU DNA kinase helical domain-containing protein</fullName>
    </recommendedName>
</protein>
<dbReference type="InterPro" id="IPR040684">
    <property type="entry name" value="HMUDK_hel"/>
</dbReference>
<evidence type="ECO:0000259" key="1">
    <source>
        <dbReference type="Pfam" id="PF18723"/>
    </source>
</evidence>
<proteinExistence type="predicted"/>
<evidence type="ECO:0000313" key="2">
    <source>
        <dbReference type="EMBL" id="TAY42406.1"/>
    </source>
</evidence>
<dbReference type="EMBL" id="SIOP01000005">
    <property type="protein sequence ID" value="TAY42406.1"/>
    <property type="molecule type" value="Genomic_DNA"/>
</dbReference>
<feature type="domain" description="5-hmdU DNA kinase helical" evidence="1">
    <location>
        <begin position="5"/>
        <end position="282"/>
    </location>
</feature>
<reference evidence="2 3" key="1">
    <citation type="submission" date="2019-02" db="EMBL/GenBank/DDBJ databases">
        <title>The genomic architecture of introgression among sibling species of bacteria.</title>
        <authorList>
            <person name="Cavassim M.I.A."/>
            <person name="Moeskjaer S."/>
            <person name="Moslemi C."/>
            <person name="Fields B."/>
            <person name="Bachmann A."/>
            <person name="Vilhjalmsson B."/>
            <person name="Schierup M.H."/>
            <person name="Young J.P.W."/>
            <person name="Andersen S.U."/>
        </authorList>
    </citation>
    <scope>NUCLEOTIDE SEQUENCE [LARGE SCALE GENOMIC DNA]</scope>
    <source>
        <strain evidence="2 3">SM135B</strain>
        <plasmid evidence="2">pSM135B_Rh08</plasmid>
    </source>
</reference>
<dbReference type="RefSeq" id="WP_130719470.1">
    <property type="nucleotide sequence ID" value="NZ_SIOP01000005.1"/>
</dbReference>
<organism evidence="2 3">
    <name type="scientific">Rhizobium leguminosarum</name>
    <dbReference type="NCBI Taxonomy" id="384"/>
    <lineage>
        <taxon>Bacteria</taxon>
        <taxon>Pseudomonadati</taxon>
        <taxon>Pseudomonadota</taxon>
        <taxon>Alphaproteobacteria</taxon>
        <taxon>Hyphomicrobiales</taxon>
        <taxon>Rhizobiaceae</taxon>
        <taxon>Rhizobium/Agrobacterium group</taxon>
        <taxon>Rhizobium</taxon>
    </lineage>
</organism>
<comment type="caution">
    <text evidence="2">The sequence shown here is derived from an EMBL/GenBank/DDBJ whole genome shotgun (WGS) entry which is preliminary data.</text>
</comment>
<evidence type="ECO:0000313" key="3">
    <source>
        <dbReference type="Proteomes" id="UP000292974"/>
    </source>
</evidence>
<dbReference type="Proteomes" id="UP000292974">
    <property type="component" value="Unassembled WGS sequence"/>
</dbReference>
<sequence length="333" mass="38000">MEFSPIMDTYWRFAHERQQVYFKRLQDPIGPWTDDPIIDRYRFTNAYRAADRVSQYLIRHVQYDPARSQSVEEVFFRTLVFKIFNKIETWEYLERVAGPLSWAHTSLSDISDALDRMMAAGHTIYSAAYIMPAPKLGFVRKHANHLALIKLMMDDRLPATIAKATSLRHVFDLLVSYPGLGRFLAFQYAIDLNYSSMLDFDESDFVIAGPGALDGIAKCFADTGRLSAEDIIHEVAGRQAAAFKRLKLDFEGLGNRPLQPIDCQNLFCEISKYARVAHPTVAGVSGRTRIKQQYRPSSRATEEPFFPPRWHVKLELAVSTAPVSRQLSLSWPG</sequence>
<name>A0A7M3DJT6_RHILE</name>
<gene>
    <name evidence="2" type="ORF">ELH90_36325</name>
</gene>
<keyword evidence="2" id="KW-0614">Plasmid</keyword>
<dbReference type="Pfam" id="PF18723">
    <property type="entry name" value="HMUDK_hel"/>
    <property type="match status" value="1"/>
</dbReference>